<dbReference type="PANTHER" id="PTHR11735">
    <property type="entry name" value="TRNA N6-ADENOSINE THREONYLCARBAMOYLTRANSFERASE"/>
    <property type="match status" value="1"/>
</dbReference>
<keyword evidence="2" id="KW-0808">Transferase</keyword>
<dbReference type="InterPro" id="IPR043129">
    <property type="entry name" value="ATPase_NBD"/>
</dbReference>
<gene>
    <name evidence="8" type="ORF">IAB36_00095</name>
</gene>
<dbReference type="InterPro" id="IPR000905">
    <property type="entry name" value="Gcp-like_dom"/>
</dbReference>
<dbReference type="Pfam" id="PF00814">
    <property type="entry name" value="TsaD"/>
    <property type="match status" value="1"/>
</dbReference>
<evidence type="ECO:0000259" key="7">
    <source>
        <dbReference type="Pfam" id="PF00814"/>
    </source>
</evidence>
<feature type="domain" description="Gcp-like" evidence="7">
    <location>
        <begin position="50"/>
        <end position="301"/>
    </location>
</feature>
<keyword evidence="3" id="KW-0819">tRNA processing</keyword>
<evidence type="ECO:0000256" key="2">
    <source>
        <dbReference type="ARBA" id="ARBA00022679"/>
    </source>
</evidence>
<evidence type="ECO:0000313" key="8">
    <source>
        <dbReference type="EMBL" id="HIR40217.1"/>
    </source>
</evidence>
<dbReference type="GO" id="GO:0061711">
    <property type="term" value="F:tRNA N(6)-L-threonylcarbamoyladenine synthase activity"/>
    <property type="evidence" value="ECO:0007669"/>
    <property type="project" value="UniProtKB-EC"/>
</dbReference>
<evidence type="ECO:0000256" key="4">
    <source>
        <dbReference type="ARBA" id="ARBA00022723"/>
    </source>
</evidence>
<dbReference type="PANTHER" id="PTHR11735:SF11">
    <property type="entry name" value="TRNA THREONYLCARBAMOYLADENOSINE BIOSYNTHESIS PROTEIN TSAB"/>
    <property type="match status" value="1"/>
</dbReference>
<dbReference type="GO" id="GO:0008033">
    <property type="term" value="P:tRNA processing"/>
    <property type="evidence" value="ECO:0007669"/>
    <property type="project" value="UniProtKB-KW"/>
</dbReference>
<dbReference type="AlphaFoldDB" id="A0A9D1DBH7"/>
<name>A0A9D1DBH7_9FIRM</name>
<dbReference type="Gene3D" id="3.30.420.40">
    <property type="match status" value="2"/>
</dbReference>
<sequence>MGVFLGIDTSNYTTSLSLYDPDTNQVEMEKRLLPVKPGQCGLRQSDAVFLHVKQLGELAQTLFARTGVSPEGIGYSAFPRRVEGSYMPCFLVGEMCAQLLAGAFSLPLYAFSHQEGHIAAALYSAGALDWLDGEFYAFHVSGGTTEGLLVSPGNPGLKVQRICATRDLHAGQVIDRVGVMLGLDFPCGPALEQLAAGCTQKIKVRPVLKECDCCLSGIENQCQTLQNKGESREYIARFCLESVLAAVAGMTRRMIRQYGEKPLVYAGGVMSNRLIRTALEREFHGLFAQPQFSSDNSAGIAVLAARQHGKQG</sequence>
<organism evidence="8 9">
    <name type="scientific">Candidatus Egerieicola pullicola</name>
    <dbReference type="NCBI Taxonomy" id="2840775"/>
    <lineage>
        <taxon>Bacteria</taxon>
        <taxon>Bacillati</taxon>
        <taxon>Bacillota</taxon>
        <taxon>Clostridia</taxon>
        <taxon>Eubacteriales</taxon>
        <taxon>Oscillospiraceae</taxon>
        <taxon>Oscillospiraceae incertae sedis</taxon>
        <taxon>Candidatus Egerieicola</taxon>
    </lineage>
</organism>
<keyword evidence="4" id="KW-0479">Metal-binding</keyword>
<dbReference type="Proteomes" id="UP000886749">
    <property type="component" value="Unassembled WGS sequence"/>
</dbReference>
<evidence type="ECO:0000256" key="1">
    <source>
        <dbReference type="ARBA" id="ARBA00012156"/>
    </source>
</evidence>
<evidence type="ECO:0000313" key="9">
    <source>
        <dbReference type="Proteomes" id="UP000886749"/>
    </source>
</evidence>
<dbReference type="InterPro" id="IPR017861">
    <property type="entry name" value="KAE1/TsaD"/>
</dbReference>
<evidence type="ECO:0000256" key="6">
    <source>
        <dbReference type="ARBA" id="ARBA00048117"/>
    </source>
</evidence>
<dbReference type="GO" id="GO:0005829">
    <property type="term" value="C:cytosol"/>
    <property type="evidence" value="ECO:0007669"/>
    <property type="project" value="TreeGrafter"/>
</dbReference>
<reference evidence="8" key="1">
    <citation type="submission" date="2020-10" db="EMBL/GenBank/DDBJ databases">
        <authorList>
            <person name="Gilroy R."/>
        </authorList>
    </citation>
    <scope>NUCLEOTIDE SEQUENCE</scope>
    <source>
        <strain evidence="8">CHK184-25365</strain>
    </source>
</reference>
<keyword evidence="5" id="KW-0012">Acyltransferase</keyword>
<dbReference type="SUPFAM" id="SSF53067">
    <property type="entry name" value="Actin-like ATPase domain"/>
    <property type="match status" value="1"/>
</dbReference>
<dbReference type="EMBL" id="DVGY01000003">
    <property type="protein sequence ID" value="HIR40217.1"/>
    <property type="molecule type" value="Genomic_DNA"/>
</dbReference>
<dbReference type="PRINTS" id="PR00789">
    <property type="entry name" value="OSIALOPTASE"/>
</dbReference>
<proteinExistence type="predicted"/>
<evidence type="ECO:0000256" key="5">
    <source>
        <dbReference type="ARBA" id="ARBA00023315"/>
    </source>
</evidence>
<dbReference type="EC" id="2.3.1.234" evidence="1"/>
<comment type="catalytic activity">
    <reaction evidence="6">
        <text>L-threonylcarbamoyladenylate + adenosine(37) in tRNA = N(6)-L-threonylcarbamoyladenosine(37) in tRNA + AMP + H(+)</text>
        <dbReference type="Rhea" id="RHEA:37059"/>
        <dbReference type="Rhea" id="RHEA-COMP:10162"/>
        <dbReference type="Rhea" id="RHEA-COMP:10163"/>
        <dbReference type="ChEBI" id="CHEBI:15378"/>
        <dbReference type="ChEBI" id="CHEBI:73682"/>
        <dbReference type="ChEBI" id="CHEBI:74411"/>
        <dbReference type="ChEBI" id="CHEBI:74418"/>
        <dbReference type="ChEBI" id="CHEBI:456215"/>
        <dbReference type="EC" id="2.3.1.234"/>
    </reaction>
</comment>
<accession>A0A9D1DBH7</accession>
<protein>
    <recommendedName>
        <fullName evidence="1">N(6)-L-threonylcarbamoyladenine synthase</fullName>
        <ecNumber evidence="1">2.3.1.234</ecNumber>
    </recommendedName>
</protein>
<reference evidence="8" key="2">
    <citation type="journal article" date="2021" name="PeerJ">
        <title>Extensive microbial diversity within the chicken gut microbiome revealed by metagenomics and culture.</title>
        <authorList>
            <person name="Gilroy R."/>
            <person name="Ravi A."/>
            <person name="Getino M."/>
            <person name="Pursley I."/>
            <person name="Horton D.L."/>
            <person name="Alikhan N.F."/>
            <person name="Baker D."/>
            <person name="Gharbi K."/>
            <person name="Hall N."/>
            <person name="Watson M."/>
            <person name="Adriaenssens E.M."/>
            <person name="Foster-Nyarko E."/>
            <person name="Jarju S."/>
            <person name="Secka A."/>
            <person name="Antonio M."/>
            <person name="Oren A."/>
            <person name="Chaudhuri R.R."/>
            <person name="La Ragione R."/>
            <person name="Hildebrand F."/>
            <person name="Pallen M.J."/>
        </authorList>
    </citation>
    <scope>NUCLEOTIDE SEQUENCE</scope>
    <source>
        <strain evidence="8">CHK184-25365</strain>
    </source>
</reference>
<comment type="caution">
    <text evidence="8">The sequence shown here is derived from an EMBL/GenBank/DDBJ whole genome shotgun (WGS) entry which is preliminary data.</text>
</comment>
<dbReference type="GO" id="GO:0046872">
    <property type="term" value="F:metal ion binding"/>
    <property type="evidence" value="ECO:0007669"/>
    <property type="project" value="UniProtKB-KW"/>
</dbReference>
<evidence type="ECO:0000256" key="3">
    <source>
        <dbReference type="ARBA" id="ARBA00022694"/>
    </source>
</evidence>